<evidence type="ECO:0000313" key="3">
    <source>
        <dbReference type="EMBL" id="EJD35456.1"/>
    </source>
</evidence>
<keyword evidence="1" id="KW-1133">Transmembrane helix</keyword>
<dbReference type="InterPro" id="IPR045340">
    <property type="entry name" value="DUF6533"/>
</dbReference>
<reference evidence="4" key="1">
    <citation type="journal article" date="2012" name="Science">
        <title>The Paleozoic origin of enzymatic lignin decomposition reconstructed from 31 fungal genomes.</title>
        <authorList>
            <person name="Floudas D."/>
            <person name="Binder M."/>
            <person name="Riley R."/>
            <person name="Barry K."/>
            <person name="Blanchette R.A."/>
            <person name="Henrissat B."/>
            <person name="Martinez A.T."/>
            <person name="Otillar R."/>
            <person name="Spatafora J.W."/>
            <person name="Yadav J.S."/>
            <person name="Aerts A."/>
            <person name="Benoit I."/>
            <person name="Boyd A."/>
            <person name="Carlson A."/>
            <person name="Copeland A."/>
            <person name="Coutinho P.M."/>
            <person name="de Vries R.P."/>
            <person name="Ferreira P."/>
            <person name="Findley K."/>
            <person name="Foster B."/>
            <person name="Gaskell J."/>
            <person name="Glotzer D."/>
            <person name="Gorecki P."/>
            <person name="Heitman J."/>
            <person name="Hesse C."/>
            <person name="Hori C."/>
            <person name="Igarashi K."/>
            <person name="Jurgens J.A."/>
            <person name="Kallen N."/>
            <person name="Kersten P."/>
            <person name="Kohler A."/>
            <person name="Kuees U."/>
            <person name="Kumar T.K.A."/>
            <person name="Kuo A."/>
            <person name="LaButti K."/>
            <person name="Larrondo L.F."/>
            <person name="Lindquist E."/>
            <person name="Ling A."/>
            <person name="Lombard V."/>
            <person name="Lucas S."/>
            <person name="Lundell T."/>
            <person name="Martin R."/>
            <person name="McLaughlin D.J."/>
            <person name="Morgenstern I."/>
            <person name="Morin E."/>
            <person name="Murat C."/>
            <person name="Nagy L.G."/>
            <person name="Nolan M."/>
            <person name="Ohm R.A."/>
            <person name="Patyshakuliyeva A."/>
            <person name="Rokas A."/>
            <person name="Ruiz-Duenas F.J."/>
            <person name="Sabat G."/>
            <person name="Salamov A."/>
            <person name="Samejima M."/>
            <person name="Schmutz J."/>
            <person name="Slot J.C."/>
            <person name="St John F."/>
            <person name="Stenlid J."/>
            <person name="Sun H."/>
            <person name="Sun S."/>
            <person name="Syed K."/>
            <person name="Tsang A."/>
            <person name="Wiebenga A."/>
            <person name="Young D."/>
            <person name="Pisabarro A."/>
            <person name="Eastwood D.C."/>
            <person name="Martin F."/>
            <person name="Cullen D."/>
            <person name="Grigoriev I.V."/>
            <person name="Hibbett D.S."/>
        </authorList>
    </citation>
    <scope>NUCLEOTIDE SEQUENCE [LARGE SCALE GENOMIC DNA]</scope>
    <source>
        <strain evidence="4">TFB10046</strain>
    </source>
</reference>
<proteinExistence type="predicted"/>
<feature type="transmembrane region" description="Helical" evidence="1">
    <location>
        <begin position="170"/>
        <end position="191"/>
    </location>
</feature>
<feature type="transmembrane region" description="Helical" evidence="1">
    <location>
        <begin position="240"/>
        <end position="263"/>
    </location>
</feature>
<dbReference type="EMBL" id="JH687890">
    <property type="protein sequence ID" value="EJD35456.1"/>
    <property type="molecule type" value="Genomic_DNA"/>
</dbReference>
<dbReference type="OMA" id="YLMAITW"/>
<keyword evidence="4" id="KW-1185">Reference proteome</keyword>
<evidence type="ECO:0000259" key="2">
    <source>
        <dbReference type="Pfam" id="PF20151"/>
    </source>
</evidence>
<keyword evidence="1" id="KW-0812">Transmembrane</keyword>
<dbReference type="KEGG" id="adl:AURDEDRAFT_117384"/>
<dbReference type="AlphaFoldDB" id="J0WRT7"/>
<dbReference type="Pfam" id="PF20151">
    <property type="entry name" value="DUF6533"/>
    <property type="match status" value="1"/>
</dbReference>
<keyword evidence="1" id="KW-0472">Membrane</keyword>
<accession>J0WRT7</accession>
<name>J0WRT7_AURST</name>
<evidence type="ECO:0000256" key="1">
    <source>
        <dbReference type="SAM" id="Phobius"/>
    </source>
</evidence>
<feature type="transmembrane region" description="Helical" evidence="1">
    <location>
        <begin position="212"/>
        <end position="234"/>
    </location>
</feature>
<feature type="domain" description="DUF6533" evidence="2">
    <location>
        <begin position="22"/>
        <end position="66"/>
    </location>
</feature>
<feature type="transmembrane region" description="Helical" evidence="1">
    <location>
        <begin position="122"/>
        <end position="150"/>
    </location>
</feature>
<dbReference type="OrthoDB" id="3349377at2759"/>
<feature type="transmembrane region" description="Helical" evidence="1">
    <location>
        <begin position="90"/>
        <end position="110"/>
    </location>
</feature>
<protein>
    <recommendedName>
        <fullName evidence="2">DUF6533 domain-containing protein</fullName>
    </recommendedName>
</protein>
<feature type="transmembrane region" description="Helical" evidence="1">
    <location>
        <begin position="55"/>
        <end position="78"/>
    </location>
</feature>
<dbReference type="Proteomes" id="UP000006514">
    <property type="component" value="Unassembled WGS sequence"/>
</dbReference>
<organism evidence="3 4">
    <name type="scientific">Auricularia subglabra (strain TFB-10046 / SS5)</name>
    <name type="common">White-rot fungus</name>
    <name type="synonym">Auricularia delicata (strain TFB10046)</name>
    <dbReference type="NCBI Taxonomy" id="717982"/>
    <lineage>
        <taxon>Eukaryota</taxon>
        <taxon>Fungi</taxon>
        <taxon>Dikarya</taxon>
        <taxon>Basidiomycota</taxon>
        <taxon>Agaricomycotina</taxon>
        <taxon>Agaricomycetes</taxon>
        <taxon>Auriculariales</taxon>
        <taxon>Auriculariaceae</taxon>
        <taxon>Auricularia</taxon>
    </lineage>
</organism>
<sequence>MESANFLAQVTVALEQARDNSYVQAAGLAWLAYDILLTFPSEVEYIWRRRFNLPALLYLLCRYYALFHLCFIFSVSVAVRPSIQACTASLYISAFGVPALSWAVDLLLILRLHSLYGRKWRLTGSLVGLYLVQGAVTVAMATNSVIQIRITPAPAILGSRPGCFSTTNSIPRFIVTSWVIAMIFGAVIFGLTIKKLIQFRRMEHTPSKVLVVFVRDGALFFGLILALQIVNVVVTAVAPLPLFTICLPLQSAVYGIAISRLMLNLRASSCKGDDESCGETTVVTPQVYNTWRSTQRHLSDA</sequence>
<dbReference type="InParanoid" id="J0WRT7"/>
<evidence type="ECO:0000313" key="4">
    <source>
        <dbReference type="Proteomes" id="UP000006514"/>
    </source>
</evidence>
<dbReference type="eggNOG" id="ENOG502STIE">
    <property type="taxonomic scope" value="Eukaryota"/>
</dbReference>
<gene>
    <name evidence="3" type="ORF">AURDEDRAFT_117384</name>
</gene>